<gene>
    <name evidence="4" type="ORF">GCM10010990_07410</name>
</gene>
<sequence>MSVTADLTVTLADYGDPADGADLLAMLDVYARDPMGGGEPLAQVTRDNLLAGLAAQPGAFTLLARLDGKAVGLANCFTGFSTFKAKPLINIHDIAVAPDARGKGVGRALMRAVEAEAKKRGACKITLEVLGGNEPAKALYAAEGFGSYALDPAMGNAQFWEKTL</sequence>
<dbReference type="Gene3D" id="3.40.630.30">
    <property type="match status" value="1"/>
</dbReference>
<dbReference type="PANTHER" id="PTHR43877:SF2">
    <property type="entry name" value="AMINOALKYLPHOSPHONATE N-ACETYLTRANSFERASE-RELATED"/>
    <property type="match status" value="1"/>
</dbReference>
<reference evidence="4" key="2">
    <citation type="submission" date="2020-09" db="EMBL/GenBank/DDBJ databases">
        <authorList>
            <person name="Sun Q."/>
            <person name="Zhou Y."/>
        </authorList>
    </citation>
    <scope>NUCLEOTIDE SEQUENCE</scope>
    <source>
        <strain evidence="4">CGMCC 1.15360</strain>
    </source>
</reference>
<name>A0A917DRN2_9SPHN</name>
<comment type="caution">
    <text evidence="4">The sequence shown here is derived from an EMBL/GenBank/DDBJ whole genome shotgun (WGS) entry which is preliminary data.</text>
</comment>
<dbReference type="Pfam" id="PF00583">
    <property type="entry name" value="Acetyltransf_1"/>
    <property type="match status" value="1"/>
</dbReference>
<dbReference type="SUPFAM" id="SSF55729">
    <property type="entry name" value="Acyl-CoA N-acyltransferases (Nat)"/>
    <property type="match status" value="1"/>
</dbReference>
<keyword evidence="5" id="KW-1185">Reference proteome</keyword>
<evidence type="ECO:0000313" key="5">
    <source>
        <dbReference type="Proteomes" id="UP000612349"/>
    </source>
</evidence>
<organism evidence="4 5">
    <name type="scientific">Croceicoccus mobilis</name>
    <dbReference type="NCBI Taxonomy" id="1703339"/>
    <lineage>
        <taxon>Bacteria</taxon>
        <taxon>Pseudomonadati</taxon>
        <taxon>Pseudomonadota</taxon>
        <taxon>Alphaproteobacteria</taxon>
        <taxon>Sphingomonadales</taxon>
        <taxon>Erythrobacteraceae</taxon>
        <taxon>Croceicoccus</taxon>
    </lineage>
</organism>
<evidence type="ECO:0000313" key="4">
    <source>
        <dbReference type="EMBL" id="GGD60480.1"/>
    </source>
</evidence>
<proteinExistence type="predicted"/>
<evidence type="ECO:0000259" key="3">
    <source>
        <dbReference type="PROSITE" id="PS51186"/>
    </source>
</evidence>
<feature type="domain" description="N-acetyltransferase" evidence="3">
    <location>
        <begin position="9"/>
        <end position="164"/>
    </location>
</feature>
<dbReference type="InterPro" id="IPR000182">
    <property type="entry name" value="GNAT_dom"/>
</dbReference>
<dbReference type="GO" id="GO:0016747">
    <property type="term" value="F:acyltransferase activity, transferring groups other than amino-acyl groups"/>
    <property type="evidence" value="ECO:0007669"/>
    <property type="project" value="InterPro"/>
</dbReference>
<keyword evidence="2" id="KW-0012">Acyltransferase</keyword>
<accession>A0A917DRN2</accession>
<keyword evidence="1" id="KW-0808">Transferase</keyword>
<protein>
    <submittedName>
        <fullName evidence="4">N-acetyltransferase</fullName>
    </submittedName>
</protein>
<dbReference type="CDD" id="cd04301">
    <property type="entry name" value="NAT_SF"/>
    <property type="match status" value="1"/>
</dbReference>
<dbReference type="InterPro" id="IPR050832">
    <property type="entry name" value="Bact_Acetyltransf"/>
</dbReference>
<dbReference type="AlphaFoldDB" id="A0A917DRN2"/>
<dbReference type="InterPro" id="IPR016181">
    <property type="entry name" value="Acyl_CoA_acyltransferase"/>
</dbReference>
<reference evidence="4" key="1">
    <citation type="journal article" date="2014" name="Int. J. Syst. Evol. Microbiol.">
        <title>Complete genome sequence of Corynebacterium casei LMG S-19264T (=DSM 44701T), isolated from a smear-ripened cheese.</title>
        <authorList>
            <consortium name="US DOE Joint Genome Institute (JGI-PGF)"/>
            <person name="Walter F."/>
            <person name="Albersmeier A."/>
            <person name="Kalinowski J."/>
            <person name="Ruckert C."/>
        </authorList>
    </citation>
    <scope>NUCLEOTIDE SEQUENCE</scope>
    <source>
        <strain evidence="4">CGMCC 1.15360</strain>
    </source>
</reference>
<evidence type="ECO:0000256" key="1">
    <source>
        <dbReference type="ARBA" id="ARBA00022679"/>
    </source>
</evidence>
<evidence type="ECO:0000256" key="2">
    <source>
        <dbReference type="ARBA" id="ARBA00023315"/>
    </source>
</evidence>
<dbReference type="EMBL" id="BMIP01000001">
    <property type="protein sequence ID" value="GGD60480.1"/>
    <property type="molecule type" value="Genomic_DNA"/>
</dbReference>
<dbReference type="RefSeq" id="WP_066773524.1">
    <property type="nucleotide sequence ID" value="NZ_BMIP01000001.1"/>
</dbReference>
<dbReference type="PANTHER" id="PTHR43877">
    <property type="entry name" value="AMINOALKYLPHOSPHONATE N-ACETYLTRANSFERASE-RELATED-RELATED"/>
    <property type="match status" value="1"/>
</dbReference>
<dbReference type="PROSITE" id="PS51186">
    <property type="entry name" value="GNAT"/>
    <property type="match status" value="1"/>
</dbReference>
<dbReference type="OrthoDB" id="9805924at2"/>
<dbReference type="Proteomes" id="UP000612349">
    <property type="component" value="Unassembled WGS sequence"/>
</dbReference>